<organism evidence="2 3">
    <name type="scientific">Phreatobacter oligotrophus</name>
    <dbReference type="NCBI Taxonomy" id="1122261"/>
    <lineage>
        <taxon>Bacteria</taxon>
        <taxon>Pseudomonadati</taxon>
        <taxon>Pseudomonadota</taxon>
        <taxon>Alphaproteobacteria</taxon>
        <taxon>Hyphomicrobiales</taxon>
        <taxon>Phreatobacteraceae</taxon>
        <taxon>Phreatobacter</taxon>
    </lineage>
</organism>
<protein>
    <submittedName>
        <fullName evidence="2">Uncharacterized protein</fullName>
    </submittedName>
</protein>
<reference evidence="2 3" key="1">
    <citation type="submission" date="2018-04" db="EMBL/GenBank/DDBJ databases">
        <title>Genomic Encyclopedia of Archaeal and Bacterial Type Strains, Phase II (KMG-II): from individual species to whole genera.</title>
        <authorList>
            <person name="Goeker M."/>
        </authorList>
    </citation>
    <scope>NUCLEOTIDE SEQUENCE [LARGE SCALE GENOMIC DNA]</scope>
    <source>
        <strain evidence="2 3">DSM 25521</strain>
    </source>
</reference>
<sequence length="86" mass="8817">MANEADTTITHPAKDPAALQREGTREFDEAIAGKGPAMPKAANATAHRENEALLDKALKDSFPASDPPAPASPNASPGAPKGRESA</sequence>
<comment type="caution">
    <text evidence="2">The sequence shown here is derived from an EMBL/GenBank/DDBJ whole genome shotgun (WGS) entry which is preliminary data.</text>
</comment>
<evidence type="ECO:0000313" key="3">
    <source>
        <dbReference type="Proteomes" id="UP000241808"/>
    </source>
</evidence>
<feature type="compositionally biased region" description="Basic and acidic residues" evidence="1">
    <location>
        <begin position="46"/>
        <end position="59"/>
    </location>
</feature>
<feature type="compositionally biased region" description="Polar residues" evidence="1">
    <location>
        <begin position="1"/>
        <end position="10"/>
    </location>
</feature>
<name>A0A2T4ZHN9_9HYPH</name>
<proteinExistence type="predicted"/>
<keyword evidence="3" id="KW-1185">Reference proteome</keyword>
<gene>
    <name evidence="2" type="ORF">C8P69_101165</name>
</gene>
<dbReference type="AlphaFoldDB" id="A0A2T4ZHN9"/>
<dbReference type="EMBL" id="PZZL01000001">
    <property type="protein sequence ID" value="PTM61496.1"/>
    <property type="molecule type" value="Genomic_DNA"/>
</dbReference>
<feature type="region of interest" description="Disordered" evidence="1">
    <location>
        <begin position="1"/>
        <end position="86"/>
    </location>
</feature>
<dbReference type="Proteomes" id="UP000241808">
    <property type="component" value="Unassembled WGS sequence"/>
</dbReference>
<dbReference type="RefSeq" id="WP_108173966.1">
    <property type="nucleotide sequence ID" value="NZ_PZZL01000001.1"/>
</dbReference>
<evidence type="ECO:0000256" key="1">
    <source>
        <dbReference type="SAM" id="MobiDB-lite"/>
    </source>
</evidence>
<accession>A0A2T4ZHN9</accession>
<evidence type="ECO:0000313" key="2">
    <source>
        <dbReference type="EMBL" id="PTM61496.1"/>
    </source>
</evidence>